<evidence type="ECO:0000313" key="3">
    <source>
        <dbReference type="Proteomes" id="UP001501822"/>
    </source>
</evidence>
<keyword evidence="3" id="KW-1185">Reference proteome</keyword>
<dbReference type="Proteomes" id="UP001501822">
    <property type="component" value="Unassembled WGS sequence"/>
</dbReference>
<protein>
    <submittedName>
        <fullName evidence="2">Uncharacterized protein</fullName>
    </submittedName>
</protein>
<feature type="compositionally biased region" description="Basic and acidic residues" evidence="1">
    <location>
        <begin position="1"/>
        <end position="10"/>
    </location>
</feature>
<evidence type="ECO:0000256" key="1">
    <source>
        <dbReference type="SAM" id="MobiDB-lite"/>
    </source>
</evidence>
<feature type="region of interest" description="Disordered" evidence="1">
    <location>
        <begin position="1"/>
        <end position="22"/>
    </location>
</feature>
<proteinExistence type="predicted"/>
<organism evidence="2 3">
    <name type="scientific">Actinoallomurus spadix</name>
    <dbReference type="NCBI Taxonomy" id="79912"/>
    <lineage>
        <taxon>Bacteria</taxon>
        <taxon>Bacillati</taxon>
        <taxon>Actinomycetota</taxon>
        <taxon>Actinomycetes</taxon>
        <taxon>Streptosporangiales</taxon>
        <taxon>Thermomonosporaceae</taxon>
        <taxon>Actinoallomurus</taxon>
    </lineage>
</organism>
<comment type="caution">
    <text evidence="2">The sequence shown here is derived from an EMBL/GenBank/DDBJ whole genome shotgun (WGS) entry which is preliminary data.</text>
</comment>
<sequence>MVLRQLDPDARTPQQEPAHATARLFTAGDPGVDAAVADRGEISGVAIGTAPTSSPLLPRISLSTRAGTIPYRSFPRSHIKP</sequence>
<accession>A0ABN0WRF1</accession>
<gene>
    <name evidence="2" type="ORF">GCM10010151_37120</name>
</gene>
<reference evidence="2 3" key="1">
    <citation type="journal article" date="2019" name="Int. J. Syst. Evol. Microbiol.">
        <title>The Global Catalogue of Microorganisms (GCM) 10K type strain sequencing project: providing services to taxonomists for standard genome sequencing and annotation.</title>
        <authorList>
            <consortium name="The Broad Institute Genomics Platform"/>
            <consortium name="The Broad Institute Genome Sequencing Center for Infectious Disease"/>
            <person name="Wu L."/>
            <person name="Ma J."/>
        </authorList>
    </citation>
    <scope>NUCLEOTIDE SEQUENCE [LARGE SCALE GENOMIC DNA]</scope>
    <source>
        <strain evidence="2 3">JCM 3146</strain>
    </source>
</reference>
<evidence type="ECO:0000313" key="2">
    <source>
        <dbReference type="EMBL" id="GAA0344012.1"/>
    </source>
</evidence>
<name>A0ABN0WRF1_9ACTN</name>
<dbReference type="EMBL" id="BAAABM010000029">
    <property type="protein sequence ID" value="GAA0344012.1"/>
    <property type="molecule type" value="Genomic_DNA"/>
</dbReference>